<proteinExistence type="predicted"/>
<accession>A0ABR2EU34</accession>
<evidence type="ECO:0000256" key="1">
    <source>
        <dbReference type="SAM" id="MobiDB-lite"/>
    </source>
</evidence>
<feature type="region of interest" description="Disordered" evidence="1">
    <location>
        <begin position="1"/>
        <end position="22"/>
    </location>
</feature>
<comment type="caution">
    <text evidence="2">The sequence shown here is derived from an EMBL/GenBank/DDBJ whole genome shotgun (WGS) entry which is preliminary data.</text>
</comment>
<dbReference type="EMBL" id="JBBPBM010000010">
    <property type="protein sequence ID" value="KAK8565386.1"/>
    <property type="molecule type" value="Genomic_DNA"/>
</dbReference>
<reference evidence="2 3" key="1">
    <citation type="journal article" date="2024" name="G3 (Bethesda)">
        <title>Genome assembly of Hibiscus sabdariffa L. provides insights into metabolisms of medicinal natural products.</title>
        <authorList>
            <person name="Kim T."/>
        </authorList>
    </citation>
    <scope>NUCLEOTIDE SEQUENCE [LARGE SCALE GENOMIC DNA]</scope>
    <source>
        <strain evidence="2">TK-2024</strain>
        <tissue evidence="2">Old leaves</tissue>
    </source>
</reference>
<organism evidence="2 3">
    <name type="scientific">Hibiscus sabdariffa</name>
    <name type="common">roselle</name>
    <dbReference type="NCBI Taxonomy" id="183260"/>
    <lineage>
        <taxon>Eukaryota</taxon>
        <taxon>Viridiplantae</taxon>
        <taxon>Streptophyta</taxon>
        <taxon>Embryophyta</taxon>
        <taxon>Tracheophyta</taxon>
        <taxon>Spermatophyta</taxon>
        <taxon>Magnoliopsida</taxon>
        <taxon>eudicotyledons</taxon>
        <taxon>Gunneridae</taxon>
        <taxon>Pentapetalae</taxon>
        <taxon>rosids</taxon>
        <taxon>malvids</taxon>
        <taxon>Malvales</taxon>
        <taxon>Malvaceae</taxon>
        <taxon>Malvoideae</taxon>
        <taxon>Hibiscus</taxon>
    </lineage>
</organism>
<evidence type="ECO:0000313" key="3">
    <source>
        <dbReference type="Proteomes" id="UP001472677"/>
    </source>
</evidence>
<protein>
    <submittedName>
        <fullName evidence="2">Uncharacterized protein</fullName>
    </submittedName>
</protein>
<keyword evidence="3" id="KW-1185">Reference proteome</keyword>
<dbReference type="Proteomes" id="UP001472677">
    <property type="component" value="Unassembled WGS sequence"/>
</dbReference>
<evidence type="ECO:0000313" key="2">
    <source>
        <dbReference type="EMBL" id="KAK8565386.1"/>
    </source>
</evidence>
<sequence>MVQSPLKRPKLAHGGGSPNPRLTLHLASGCVQRTHRPQPPPQATLTIIHFHSTTKRWLEIYKQRLLLFPDKDVATE</sequence>
<name>A0ABR2EU34_9ROSI</name>
<gene>
    <name evidence="2" type="ORF">V6N12_058949</name>
</gene>